<organism evidence="2 3">
    <name type="scientific">Thioalkalivibrio versutus</name>
    <dbReference type="NCBI Taxonomy" id="106634"/>
    <lineage>
        <taxon>Bacteria</taxon>
        <taxon>Pseudomonadati</taxon>
        <taxon>Pseudomonadota</taxon>
        <taxon>Gammaproteobacteria</taxon>
        <taxon>Chromatiales</taxon>
        <taxon>Ectothiorhodospiraceae</taxon>
        <taxon>Thioalkalivibrio</taxon>
    </lineage>
</organism>
<dbReference type="OrthoDB" id="5760641at2"/>
<dbReference type="Pfam" id="PF07819">
    <property type="entry name" value="PGAP1"/>
    <property type="match status" value="1"/>
</dbReference>
<evidence type="ECO:0000259" key="1">
    <source>
        <dbReference type="Pfam" id="PF07819"/>
    </source>
</evidence>
<reference evidence="2 3" key="1">
    <citation type="submission" date="2015-04" db="EMBL/GenBank/DDBJ databases">
        <title>Complete Sequence for the Genome of the Thioalkalivibrio versutus D301.</title>
        <authorList>
            <person name="Mu T."/>
            <person name="Zhou J."/>
            <person name="Xu X."/>
        </authorList>
    </citation>
    <scope>NUCLEOTIDE SEQUENCE [LARGE SCALE GENOMIC DNA]</scope>
    <source>
        <strain evidence="2 3">D301</strain>
    </source>
</reference>
<protein>
    <recommendedName>
        <fullName evidence="1">GPI inositol-deacylase PGAP1-like alpha/beta domain-containing protein</fullName>
    </recommendedName>
</protein>
<dbReference type="PATRIC" id="fig|106634.4.peg.2548"/>
<dbReference type="STRING" id="106634.TVD_12505"/>
<dbReference type="Proteomes" id="UP000064201">
    <property type="component" value="Chromosome"/>
</dbReference>
<dbReference type="GO" id="GO:0016788">
    <property type="term" value="F:hydrolase activity, acting on ester bonds"/>
    <property type="evidence" value="ECO:0007669"/>
    <property type="project" value="InterPro"/>
</dbReference>
<dbReference type="SUPFAM" id="SSF53474">
    <property type="entry name" value="alpha/beta-Hydrolases"/>
    <property type="match status" value="1"/>
</dbReference>
<dbReference type="AlphaFoldDB" id="A0A0G3G4G6"/>
<dbReference type="InterPro" id="IPR029058">
    <property type="entry name" value="AB_hydrolase_fold"/>
</dbReference>
<gene>
    <name evidence="2" type="ORF">TVD_12505</name>
</gene>
<dbReference type="Gene3D" id="3.40.50.1820">
    <property type="entry name" value="alpha/beta hydrolase"/>
    <property type="match status" value="1"/>
</dbReference>
<dbReference type="RefSeq" id="WP_047251732.1">
    <property type="nucleotide sequence ID" value="NZ_CP011367.1"/>
</dbReference>
<evidence type="ECO:0000313" key="3">
    <source>
        <dbReference type="Proteomes" id="UP000064201"/>
    </source>
</evidence>
<proteinExistence type="predicted"/>
<name>A0A0G3G4G6_9GAMM</name>
<dbReference type="InterPro" id="IPR012908">
    <property type="entry name" value="PGAP1-ab_dom-like"/>
</dbReference>
<sequence>MRCGGLRILLLVLGLWLLPGLAAAQIVVLVPGAWDRGDGFRQAGFTAALNAAGYADGGRARANVGAAHFERAPDPAARQFYTVDLPTAVAPPERARALGQVVDGLTRRHPGRELVLVGHSTGGVVARELLVRQPHPAISTLVTFSAPHAGGGWSALARSVTDALADSPLGLYAPFAGVQGLHRREGLWGPEGGSPAAMHLEWLNTQAHPPIRYVSVVRLADPWVDAASQDMNRLPALRGRAHTLPSPGGHRLEAADGTLLVALLLPR</sequence>
<keyword evidence="3" id="KW-1185">Reference proteome</keyword>
<feature type="domain" description="GPI inositol-deacylase PGAP1-like alpha/beta" evidence="1">
    <location>
        <begin position="108"/>
        <end position="149"/>
    </location>
</feature>
<dbReference type="EMBL" id="CP011367">
    <property type="protein sequence ID" value="AKJ96125.1"/>
    <property type="molecule type" value="Genomic_DNA"/>
</dbReference>
<evidence type="ECO:0000313" key="2">
    <source>
        <dbReference type="EMBL" id="AKJ96125.1"/>
    </source>
</evidence>
<accession>A0A0G3G4G6</accession>
<dbReference type="KEGG" id="tvr:TVD_12505"/>